<dbReference type="PANTHER" id="PTHR43464">
    <property type="entry name" value="METHYLTRANSFERASE"/>
    <property type="match status" value="1"/>
</dbReference>
<dbReference type="GO" id="GO:0008168">
    <property type="term" value="F:methyltransferase activity"/>
    <property type="evidence" value="ECO:0007669"/>
    <property type="project" value="UniProtKB-KW"/>
</dbReference>
<keyword evidence="2" id="KW-0808">Transferase</keyword>
<dbReference type="InterPro" id="IPR029063">
    <property type="entry name" value="SAM-dependent_MTases_sf"/>
</dbReference>
<dbReference type="EMBL" id="BNDZ01000005">
    <property type="protein sequence ID" value="GHI48250.1"/>
    <property type="molecule type" value="Genomic_DNA"/>
</dbReference>
<feature type="region of interest" description="Disordered" evidence="4">
    <location>
        <begin position="1"/>
        <end position="28"/>
    </location>
</feature>
<evidence type="ECO:0000256" key="3">
    <source>
        <dbReference type="ARBA" id="ARBA00022691"/>
    </source>
</evidence>
<dbReference type="RefSeq" id="WP_129826755.1">
    <property type="nucleotide sequence ID" value="NZ_BNDZ01000005.1"/>
</dbReference>
<proteinExistence type="predicted"/>
<keyword evidence="3" id="KW-0949">S-adenosyl-L-methionine</keyword>
<dbReference type="InterPro" id="IPR041698">
    <property type="entry name" value="Methyltransf_25"/>
</dbReference>
<keyword evidence="1 6" id="KW-0489">Methyltransferase</keyword>
<evidence type="ECO:0000256" key="1">
    <source>
        <dbReference type="ARBA" id="ARBA00022603"/>
    </source>
</evidence>
<dbReference type="SUPFAM" id="SSF53335">
    <property type="entry name" value="S-adenosyl-L-methionine-dependent methyltransferases"/>
    <property type="match status" value="1"/>
</dbReference>
<dbReference type="Gene3D" id="3.40.50.150">
    <property type="entry name" value="Vaccinia Virus protein VP39"/>
    <property type="match status" value="1"/>
</dbReference>
<dbReference type="AlphaFoldDB" id="A0AA37C0I3"/>
<name>A0AA37C0I3_9ACTN</name>
<dbReference type="CDD" id="cd02440">
    <property type="entry name" value="AdoMet_MTases"/>
    <property type="match status" value="1"/>
</dbReference>
<comment type="caution">
    <text evidence="6">The sequence shown here is derived from an EMBL/GenBank/DDBJ whole genome shotgun (WGS) entry which is preliminary data.</text>
</comment>
<accession>A0AA37C0I3</accession>
<reference evidence="6" key="1">
    <citation type="submission" date="2022-09" db="EMBL/GenBank/DDBJ databases">
        <title>Whole genome shotgun sequence of Streptomyces albidoflavus NBRC 12854.</title>
        <authorList>
            <person name="Komaki H."/>
            <person name="Tamura T."/>
        </authorList>
    </citation>
    <scope>NUCLEOTIDE SEQUENCE</scope>
    <source>
        <strain evidence="6">NBRC 12854</strain>
    </source>
</reference>
<evidence type="ECO:0000256" key="4">
    <source>
        <dbReference type="SAM" id="MobiDB-lite"/>
    </source>
</evidence>
<evidence type="ECO:0000256" key="2">
    <source>
        <dbReference type="ARBA" id="ARBA00022679"/>
    </source>
</evidence>
<dbReference type="PANTHER" id="PTHR43464:SF19">
    <property type="entry name" value="UBIQUINONE BIOSYNTHESIS O-METHYLTRANSFERASE, MITOCHONDRIAL"/>
    <property type="match status" value="1"/>
</dbReference>
<evidence type="ECO:0000313" key="7">
    <source>
        <dbReference type="Proteomes" id="UP001051844"/>
    </source>
</evidence>
<evidence type="ECO:0000259" key="5">
    <source>
        <dbReference type="Pfam" id="PF13649"/>
    </source>
</evidence>
<feature type="domain" description="Methyltransferase" evidence="5">
    <location>
        <begin position="95"/>
        <end position="190"/>
    </location>
</feature>
<sequence>MGDAGATESAYGTDRTGPDRAGPGGREVRTAEDVLRLLDGLFTDGVDRWTTAAGAHWDGFYADRERPVPFFAAKPDANLARHLAAGPLPPGGHALDLGCGPGRNALHLAAQGYRVDAVDLSPAALDWARERARAAGAAIRFHLGDAFAPDAAGLTGPYDLIHDSGCFHHLPPHRRVSYLALLGRLLAPGGHLVLNCFAAGEEGSGTSAPDAELYRHPERLRGGLGYTAGQLRWIFSGLEEVELRRMDQEPQDSPYFGVPFLWNGLFRRPSA</sequence>
<gene>
    <name evidence="6" type="ORF">ScoT_44240</name>
</gene>
<evidence type="ECO:0000313" key="6">
    <source>
        <dbReference type="EMBL" id="GHI48250.1"/>
    </source>
</evidence>
<dbReference type="Proteomes" id="UP001051844">
    <property type="component" value="Unassembled WGS sequence"/>
</dbReference>
<dbReference type="Pfam" id="PF13649">
    <property type="entry name" value="Methyltransf_25"/>
    <property type="match status" value="1"/>
</dbReference>
<organism evidence="6 7">
    <name type="scientific">Streptomyces albidoflavus</name>
    <dbReference type="NCBI Taxonomy" id="1886"/>
    <lineage>
        <taxon>Bacteria</taxon>
        <taxon>Bacillati</taxon>
        <taxon>Actinomycetota</taxon>
        <taxon>Actinomycetes</taxon>
        <taxon>Kitasatosporales</taxon>
        <taxon>Streptomycetaceae</taxon>
        <taxon>Streptomyces</taxon>
        <taxon>Streptomyces albidoflavus group</taxon>
    </lineage>
</organism>
<dbReference type="GO" id="GO:0032259">
    <property type="term" value="P:methylation"/>
    <property type="evidence" value="ECO:0007669"/>
    <property type="project" value="UniProtKB-KW"/>
</dbReference>
<protein>
    <submittedName>
        <fullName evidence="6">Methyltransferase</fullName>
    </submittedName>
</protein>